<dbReference type="InterPro" id="IPR034660">
    <property type="entry name" value="DinB/YfiT-like"/>
</dbReference>
<proteinExistence type="predicted"/>
<dbReference type="Pfam" id="PF12867">
    <property type="entry name" value="DinB_2"/>
    <property type="match status" value="1"/>
</dbReference>
<name>A0A494Z7Z5_9BACI</name>
<organism evidence="2 3">
    <name type="scientific">Oceanobacillus bengalensis</name>
    <dbReference type="NCBI Taxonomy" id="1435466"/>
    <lineage>
        <taxon>Bacteria</taxon>
        <taxon>Bacillati</taxon>
        <taxon>Bacillota</taxon>
        <taxon>Bacilli</taxon>
        <taxon>Bacillales</taxon>
        <taxon>Bacillaceae</taxon>
        <taxon>Oceanobacillus</taxon>
    </lineage>
</organism>
<dbReference type="OrthoDB" id="5464839at2"/>
<feature type="domain" description="DinB-like" evidence="1">
    <location>
        <begin position="9"/>
        <end position="159"/>
    </location>
</feature>
<dbReference type="EMBL" id="RBZO01000001">
    <property type="protein sequence ID" value="RKQ18636.1"/>
    <property type="molecule type" value="Genomic_DNA"/>
</dbReference>
<evidence type="ECO:0000313" key="3">
    <source>
        <dbReference type="Proteomes" id="UP000281813"/>
    </source>
</evidence>
<evidence type="ECO:0000313" key="2">
    <source>
        <dbReference type="EMBL" id="RKQ18636.1"/>
    </source>
</evidence>
<reference evidence="2 3" key="1">
    <citation type="journal article" date="2015" name="Antonie Van Leeuwenhoek">
        <title>Oceanobacillus bengalensis sp. nov., a bacterium isolated from seawater of the Bay of Bengal.</title>
        <authorList>
            <person name="Yongchang O."/>
            <person name="Xiang W."/>
            <person name="Wang G."/>
        </authorList>
    </citation>
    <scope>NUCLEOTIDE SEQUENCE [LARGE SCALE GENOMIC DNA]</scope>
    <source>
        <strain evidence="2 3">MCCC 1K00260</strain>
    </source>
</reference>
<gene>
    <name evidence="2" type="ORF">D8M05_00535</name>
</gene>
<evidence type="ECO:0000259" key="1">
    <source>
        <dbReference type="Pfam" id="PF12867"/>
    </source>
</evidence>
<dbReference type="Proteomes" id="UP000281813">
    <property type="component" value="Unassembled WGS sequence"/>
</dbReference>
<sequence>MSSFVNDKLHEMRNNLIEEISSLSLEQFNFRPELDTWSIAQICHHLVLVEKSSTKAIAWGLIEGKNTHEENEKVHQILDRSKKYKAPKVVEPDAGSFEFQQVLDMLHNSRKKLMTFLCTIEDKSILAQKSVKHPALGDLPLNQWIEQIYLHEQRHIEQIKDIKSLI</sequence>
<dbReference type="InterPro" id="IPR024775">
    <property type="entry name" value="DinB-like"/>
</dbReference>
<dbReference type="SUPFAM" id="SSF109854">
    <property type="entry name" value="DinB/YfiT-like putative metalloenzymes"/>
    <property type="match status" value="1"/>
</dbReference>
<dbReference type="Gene3D" id="1.20.120.450">
    <property type="entry name" value="dinb family like domain"/>
    <property type="match status" value="1"/>
</dbReference>
<dbReference type="RefSeq" id="WP_121127608.1">
    <property type="nucleotide sequence ID" value="NZ_JBHUFK010000020.1"/>
</dbReference>
<comment type="caution">
    <text evidence="2">The sequence shown here is derived from an EMBL/GenBank/DDBJ whole genome shotgun (WGS) entry which is preliminary data.</text>
</comment>
<dbReference type="AlphaFoldDB" id="A0A494Z7Z5"/>
<keyword evidence="3" id="KW-1185">Reference proteome</keyword>
<protein>
    <submittedName>
        <fullName evidence="2">DinB family protein</fullName>
    </submittedName>
</protein>
<accession>A0A494Z7Z5</accession>